<protein>
    <submittedName>
        <fullName evidence="1">Uncharacterized protein</fullName>
    </submittedName>
</protein>
<accession>A0AAV7PQB6</accession>
<evidence type="ECO:0000313" key="2">
    <source>
        <dbReference type="Proteomes" id="UP001066276"/>
    </source>
</evidence>
<dbReference type="EMBL" id="JANPWB010000011">
    <property type="protein sequence ID" value="KAJ1127933.1"/>
    <property type="molecule type" value="Genomic_DNA"/>
</dbReference>
<gene>
    <name evidence="1" type="ORF">NDU88_006326</name>
</gene>
<dbReference type="AlphaFoldDB" id="A0AAV7PQB6"/>
<sequence length="210" mass="22614">MHFPGPGPSLVCGTSAELPLHCRGLDDHPVFLSPLPNCRRDHWVLCDPSVSSFVSASDYVISYFALSEGHFGVGWCITAGGHSSPLTGRYIYCSGSFFQPSALFGIFGMHSPLPNIRAGHSLCHAQRQHRVSRMGLTGPRLPLLRLVTSSVSGACAGGTHLCLCSRAGFSLHCSSETLLCSAQWQRKAPRLRPDSGAYWLVPADLLSAHL</sequence>
<dbReference type="Proteomes" id="UP001066276">
    <property type="component" value="Chromosome 7"/>
</dbReference>
<organism evidence="1 2">
    <name type="scientific">Pleurodeles waltl</name>
    <name type="common">Iberian ribbed newt</name>
    <dbReference type="NCBI Taxonomy" id="8319"/>
    <lineage>
        <taxon>Eukaryota</taxon>
        <taxon>Metazoa</taxon>
        <taxon>Chordata</taxon>
        <taxon>Craniata</taxon>
        <taxon>Vertebrata</taxon>
        <taxon>Euteleostomi</taxon>
        <taxon>Amphibia</taxon>
        <taxon>Batrachia</taxon>
        <taxon>Caudata</taxon>
        <taxon>Salamandroidea</taxon>
        <taxon>Salamandridae</taxon>
        <taxon>Pleurodelinae</taxon>
        <taxon>Pleurodeles</taxon>
    </lineage>
</organism>
<keyword evidence="2" id="KW-1185">Reference proteome</keyword>
<proteinExistence type="predicted"/>
<name>A0AAV7PQB6_PLEWA</name>
<comment type="caution">
    <text evidence="1">The sequence shown here is derived from an EMBL/GenBank/DDBJ whole genome shotgun (WGS) entry which is preliminary data.</text>
</comment>
<evidence type="ECO:0000313" key="1">
    <source>
        <dbReference type="EMBL" id="KAJ1127933.1"/>
    </source>
</evidence>
<reference evidence="1" key="1">
    <citation type="journal article" date="2022" name="bioRxiv">
        <title>Sequencing and chromosome-scale assembly of the giantPleurodeles waltlgenome.</title>
        <authorList>
            <person name="Brown T."/>
            <person name="Elewa A."/>
            <person name="Iarovenko S."/>
            <person name="Subramanian E."/>
            <person name="Araus A.J."/>
            <person name="Petzold A."/>
            <person name="Susuki M."/>
            <person name="Suzuki K.-i.T."/>
            <person name="Hayashi T."/>
            <person name="Toyoda A."/>
            <person name="Oliveira C."/>
            <person name="Osipova E."/>
            <person name="Leigh N.D."/>
            <person name="Simon A."/>
            <person name="Yun M.H."/>
        </authorList>
    </citation>
    <scope>NUCLEOTIDE SEQUENCE</scope>
    <source>
        <strain evidence="1">20211129_DDA</strain>
        <tissue evidence="1">Liver</tissue>
    </source>
</reference>